<dbReference type="PANTHER" id="PTHR43404">
    <property type="entry name" value="LIPOPOLYSACCHARIDE CHOLINEPHOSPHOTRANSFERASE LICD"/>
    <property type="match status" value="1"/>
</dbReference>
<dbReference type="RefSeq" id="WP_103966185.1">
    <property type="nucleotide sequence ID" value="NZ_FNUX01000008.1"/>
</dbReference>
<dbReference type="OrthoDB" id="9786100at2"/>
<evidence type="ECO:0000313" key="4">
    <source>
        <dbReference type="Proteomes" id="UP000236753"/>
    </source>
</evidence>
<evidence type="ECO:0000313" key="3">
    <source>
        <dbReference type="EMBL" id="SEF74629.1"/>
    </source>
</evidence>
<keyword evidence="3" id="KW-0489">Methyltransferase</keyword>
<keyword evidence="3" id="KW-0808">Transferase</keyword>
<dbReference type="SUPFAM" id="SSF53335">
    <property type="entry name" value="S-adenosyl-L-methionine-dependent methyltransferases"/>
    <property type="match status" value="1"/>
</dbReference>
<reference evidence="3 4" key="1">
    <citation type="submission" date="2016-10" db="EMBL/GenBank/DDBJ databases">
        <authorList>
            <person name="de Groot N.N."/>
        </authorList>
    </citation>
    <scope>NUCLEOTIDE SEQUENCE [LARGE SCALE GENOMIC DNA]</scope>
    <source>
        <strain evidence="3 4">Nm13</strain>
    </source>
</reference>
<name>A0A1H5UHZ4_9PROT</name>
<dbReference type="GO" id="GO:0032259">
    <property type="term" value="P:methylation"/>
    <property type="evidence" value="ECO:0007669"/>
    <property type="project" value="UniProtKB-KW"/>
</dbReference>
<dbReference type="GO" id="GO:0009100">
    <property type="term" value="P:glycoprotein metabolic process"/>
    <property type="evidence" value="ECO:0007669"/>
    <property type="project" value="UniProtKB-ARBA"/>
</dbReference>
<dbReference type="GO" id="GO:0008168">
    <property type="term" value="F:methyltransferase activity"/>
    <property type="evidence" value="ECO:0007669"/>
    <property type="project" value="UniProtKB-KW"/>
</dbReference>
<dbReference type="Pfam" id="PF13649">
    <property type="entry name" value="Methyltransf_25"/>
    <property type="match status" value="1"/>
</dbReference>
<dbReference type="Proteomes" id="UP000236753">
    <property type="component" value="Unassembled WGS sequence"/>
</dbReference>
<dbReference type="AlphaFoldDB" id="A0A1H5UHZ4"/>
<dbReference type="CDD" id="cd02440">
    <property type="entry name" value="AdoMet_MTases"/>
    <property type="match status" value="1"/>
</dbReference>
<dbReference type="Pfam" id="PF04991">
    <property type="entry name" value="LicD"/>
    <property type="match status" value="1"/>
</dbReference>
<feature type="domain" description="Methyltransferase" evidence="2">
    <location>
        <begin position="362"/>
        <end position="424"/>
    </location>
</feature>
<organism evidence="3 4">
    <name type="scientific">Nitrosomonas ureae</name>
    <dbReference type="NCBI Taxonomy" id="44577"/>
    <lineage>
        <taxon>Bacteria</taxon>
        <taxon>Pseudomonadati</taxon>
        <taxon>Pseudomonadota</taxon>
        <taxon>Betaproteobacteria</taxon>
        <taxon>Nitrosomonadales</taxon>
        <taxon>Nitrosomonadaceae</taxon>
        <taxon>Nitrosomonas</taxon>
    </lineage>
</organism>
<protein>
    <submittedName>
        <fullName evidence="3">Methyltransferase domain-containing protein</fullName>
    </submittedName>
</protein>
<dbReference type="InterPro" id="IPR029063">
    <property type="entry name" value="SAM-dependent_MTases_sf"/>
</dbReference>
<evidence type="ECO:0000259" key="1">
    <source>
        <dbReference type="Pfam" id="PF04991"/>
    </source>
</evidence>
<dbReference type="EMBL" id="FNUX01000008">
    <property type="protein sequence ID" value="SEF74629.1"/>
    <property type="molecule type" value="Genomic_DNA"/>
</dbReference>
<dbReference type="Gene3D" id="3.40.50.150">
    <property type="entry name" value="Vaccinia Virus protein VP39"/>
    <property type="match status" value="1"/>
</dbReference>
<dbReference type="InterPro" id="IPR041698">
    <property type="entry name" value="Methyltransf_25"/>
</dbReference>
<accession>A0A1H5UHZ4</accession>
<feature type="domain" description="LicD/FKTN/FKRP nucleotidyltransferase" evidence="1">
    <location>
        <begin position="162"/>
        <end position="199"/>
    </location>
</feature>
<sequence length="541" mass="60670">MSIEKTPLSCGIDRLDMSLISGWARYLDNNEPMEIELVMNDVRIGTFRADLYRADLAVMRQDGKFAFRIEPGLNTDLMRQCVPAGAIVYLRDAKTKSILHNSTRTWDGLAPKDQQGIRNASGQQFQLGKGRFVVPLKERSAEWRIGILSITKELARDATAAGFILSAAYGTLLGAVREKAMIPHDDDVDMMLLATSSSMLGAVHELKAFEDYLSSKGYKVEELSNGQIHVTVGNQSIDIFLGWFENARLSLTFTVKQGPEQIDILPLGTVFIEGVELPAPNTPEPLLAAIYGPDWKTPDPLFQWKCPAEVVNYFSPIHNYNRSANIDYWRNYYTTRSNLSPPDYPSQFALFMMGLQRNPKLIVDLGCGSGRDSLFFATQGLRVIGLDYADSAITKNSVRALAKGLCNVASFIRCDVSDLSDVEKNLTHIALNKGDGSICVYSRFFFHAIDENTEGAALLLVSQLLSKTDDFAVFEFRTEHDREREKVTPAHFRRYINVDKFVERAQQFYSLNCIYRAEGLGYAIFGVDDAHVARLIFARRT</sequence>
<evidence type="ECO:0000259" key="2">
    <source>
        <dbReference type="Pfam" id="PF13649"/>
    </source>
</evidence>
<proteinExistence type="predicted"/>
<gene>
    <name evidence="3" type="ORF">SAMN05216334_1087</name>
</gene>
<dbReference type="InterPro" id="IPR007074">
    <property type="entry name" value="LicD/FKTN/FKRP_NTP_transf"/>
</dbReference>
<dbReference type="InterPro" id="IPR052942">
    <property type="entry name" value="LPS_cholinephosphotransferase"/>
</dbReference>
<dbReference type="PANTHER" id="PTHR43404:SF2">
    <property type="entry name" value="LIPOPOLYSACCHARIDE CHOLINEPHOSPHOTRANSFERASE LICD"/>
    <property type="match status" value="1"/>
</dbReference>